<evidence type="ECO:0000313" key="1">
    <source>
        <dbReference type="EMBL" id="KPC52145.1"/>
    </source>
</evidence>
<evidence type="ECO:0008006" key="3">
    <source>
        <dbReference type="Google" id="ProtNLM"/>
    </source>
</evidence>
<dbReference type="NCBIfam" id="TIGR02523">
    <property type="entry name" value="type_IV_pilV"/>
    <property type="match status" value="1"/>
</dbReference>
<dbReference type="InterPro" id="IPR013362">
    <property type="entry name" value="Pilus_4_PilV"/>
</dbReference>
<gene>
    <name evidence="1" type="ORF">WG78_13835</name>
</gene>
<name>A0A0N0XKC9_9NEIS</name>
<keyword evidence="2" id="KW-1185">Reference proteome</keyword>
<protein>
    <recommendedName>
        <fullName evidence="3">Type IV pilus modification protein PilV</fullName>
    </recommendedName>
</protein>
<dbReference type="EMBL" id="LAQT01000010">
    <property type="protein sequence ID" value="KPC52145.1"/>
    <property type="molecule type" value="Genomic_DNA"/>
</dbReference>
<sequence>MIEVLITLVIILIGVLGMAGIQMLAINNTQTARSHSLAAIQASSLAANMQVNKSYWLTATFAGDLTATMGDAWTGSSISGSANSTLASSTQDCASATCTGAQLAAYDLKNWAQNLATVLPQGKGNVTCTGNSAAKPNLCQITVSWLEKTVALHNDAAGTPGAGNMAAGTQQTQTYTTTASIY</sequence>
<dbReference type="AlphaFoldDB" id="A0A0N0XKC9"/>
<accession>A0A0N0XKC9</accession>
<proteinExistence type="predicted"/>
<organism evidence="1 2">
    <name type="scientific">Amantichitinum ursilacus</name>
    <dbReference type="NCBI Taxonomy" id="857265"/>
    <lineage>
        <taxon>Bacteria</taxon>
        <taxon>Pseudomonadati</taxon>
        <taxon>Pseudomonadota</taxon>
        <taxon>Betaproteobacteria</taxon>
        <taxon>Neisseriales</taxon>
        <taxon>Chitinibacteraceae</taxon>
        <taxon>Amantichitinum</taxon>
    </lineage>
</organism>
<reference evidence="1 2" key="1">
    <citation type="submission" date="2015-07" db="EMBL/GenBank/DDBJ databases">
        <title>Draft genome sequence of the Amantichitinum ursilacus IGB-41, a new chitin-degrading bacterium.</title>
        <authorList>
            <person name="Kirstahler P."/>
            <person name="Guenther M."/>
            <person name="Grumaz C."/>
            <person name="Rupp S."/>
            <person name="Zibek S."/>
            <person name="Sohn K."/>
        </authorList>
    </citation>
    <scope>NUCLEOTIDE SEQUENCE [LARGE SCALE GENOMIC DNA]</scope>
    <source>
        <strain evidence="1 2">IGB-41</strain>
    </source>
</reference>
<evidence type="ECO:0000313" key="2">
    <source>
        <dbReference type="Proteomes" id="UP000037939"/>
    </source>
</evidence>
<comment type="caution">
    <text evidence="1">The sequence shown here is derived from an EMBL/GenBank/DDBJ whole genome shotgun (WGS) entry which is preliminary data.</text>
</comment>
<dbReference type="STRING" id="857265.WG78_13835"/>
<dbReference type="Proteomes" id="UP000037939">
    <property type="component" value="Unassembled WGS sequence"/>
</dbReference>